<dbReference type="Pfam" id="PF01636">
    <property type="entry name" value="APH"/>
    <property type="match status" value="1"/>
</dbReference>
<dbReference type="EC" id="2.7.1.39" evidence="2"/>
<protein>
    <submittedName>
        <fullName evidence="2">Homoserine kinase type II</fullName>
        <ecNumber evidence="2">2.7.1.39</ecNumber>
    </submittedName>
</protein>
<comment type="caution">
    <text evidence="2">The sequence shown here is derived from an EMBL/GenBank/DDBJ whole genome shotgun (WGS) entry which is preliminary data.</text>
</comment>
<dbReference type="InterPro" id="IPR011009">
    <property type="entry name" value="Kinase-like_dom_sf"/>
</dbReference>
<dbReference type="Proteomes" id="UP001519332">
    <property type="component" value="Unassembled WGS sequence"/>
</dbReference>
<name>A0ABS4TPE4_9PSEU</name>
<dbReference type="RefSeq" id="WP_209643348.1">
    <property type="nucleotide sequence ID" value="NZ_JAGINW010000001.1"/>
</dbReference>
<evidence type="ECO:0000259" key="1">
    <source>
        <dbReference type="Pfam" id="PF01636"/>
    </source>
</evidence>
<dbReference type="Gene3D" id="3.90.1200.10">
    <property type="match status" value="1"/>
</dbReference>
<dbReference type="GO" id="GO:0004413">
    <property type="term" value="F:homoserine kinase activity"/>
    <property type="evidence" value="ECO:0007669"/>
    <property type="project" value="UniProtKB-EC"/>
</dbReference>
<evidence type="ECO:0000313" key="3">
    <source>
        <dbReference type="Proteomes" id="UP001519332"/>
    </source>
</evidence>
<keyword evidence="3" id="KW-1185">Reference proteome</keyword>
<accession>A0ABS4TPE4</accession>
<gene>
    <name evidence="2" type="ORF">JOF56_006649</name>
</gene>
<organism evidence="2 3">
    <name type="scientific">Kibdelosporangium banguiense</name>
    <dbReference type="NCBI Taxonomy" id="1365924"/>
    <lineage>
        <taxon>Bacteria</taxon>
        <taxon>Bacillati</taxon>
        <taxon>Actinomycetota</taxon>
        <taxon>Actinomycetes</taxon>
        <taxon>Pseudonocardiales</taxon>
        <taxon>Pseudonocardiaceae</taxon>
        <taxon>Kibdelosporangium</taxon>
    </lineage>
</organism>
<dbReference type="InterPro" id="IPR002575">
    <property type="entry name" value="Aminoglycoside_PTrfase"/>
</dbReference>
<feature type="domain" description="Aminoglycoside phosphotransferase" evidence="1">
    <location>
        <begin position="2"/>
        <end position="58"/>
    </location>
</feature>
<dbReference type="EMBL" id="JAGINW010000001">
    <property type="protein sequence ID" value="MBP2326264.1"/>
    <property type="molecule type" value="Genomic_DNA"/>
</dbReference>
<evidence type="ECO:0000313" key="2">
    <source>
        <dbReference type="EMBL" id="MBP2326264.1"/>
    </source>
</evidence>
<reference evidence="2 3" key="1">
    <citation type="submission" date="2021-03" db="EMBL/GenBank/DDBJ databases">
        <title>Sequencing the genomes of 1000 actinobacteria strains.</title>
        <authorList>
            <person name="Klenk H.-P."/>
        </authorList>
    </citation>
    <scope>NUCLEOTIDE SEQUENCE [LARGE SCALE GENOMIC DNA]</scope>
    <source>
        <strain evidence="2 3">DSM 46670</strain>
    </source>
</reference>
<proteinExistence type="predicted"/>
<sequence length="117" mass="12758">MHIDPAPGAFRLDHATGICGLIDWSSAISGPLLYDLASAVMYVGDTDGLIETYLESQTVTETEVEHGLPTMLRFRWAVQADYFARRLIAGDLTGITSSADNEKGLADARQWLTRLSA</sequence>
<keyword evidence="2" id="KW-0418">Kinase</keyword>
<keyword evidence="2" id="KW-0808">Transferase</keyword>
<dbReference type="SUPFAM" id="SSF56112">
    <property type="entry name" value="Protein kinase-like (PK-like)"/>
    <property type="match status" value="1"/>
</dbReference>